<evidence type="ECO:0000256" key="3">
    <source>
        <dbReference type="ARBA" id="ARBA00022553"/>
    </source>
</evidence>
<evidence type="ECO:0000256" key="8">
    <source>
        <dbReference type="PROSITE-ProRule" id="PRU00169"/>
    </source>
</evidence>
<reference evidence="11 12" key="1">
    <citation type="submission" date="2020-08" db="EMBL/GenBank/DDBJ databases">
        <title>Genome sequence of Erysipelothrix inopinata DSM 15511T.</title>
        <authorList>
            <person name="Hyun D.-W."/>
            <person name="Bae J.-W."/>
        </authorList>
    </citation>
    <scope>NUCLEOTIDE SEQUENCE [LARGE SCALE GENOMIC DNA]</scope>
    <source>
        <strain evidence="11 12">DSM 15511</strain>
    </source>
</reference>
<protein>
    <submittedName>
        <fullName evidence="11">Response regulator</fullName>
    </submittedName>
</protein>
<keyword evidence="6" id="KW-0238">DNA-binding</keyword>
<dbReference type="InterPro" id="IPR001789">
    <property type="entry name" value="Sig_transdc_resp-reg_receiver"/>
</dbReference>
<keyword evidence="12" id="KW-1185">Reference proteome</keyword>
<dbReference type="CDD" id="cd17536">
    <property type="entry name" value="REC_YesN-like"/>
    <property type="match status" value="1"/>
</dbReference>
<accession>A0A7G9S1A8</accession>
<evidence type="ECO:0000256" key="6">
    <source>
        <dbReference type="ARBA" id="ARBA00023125"/>
    </source>
</evidence>
<organism evidence="11 12">
    <name type="scientific">Erysipelothrix inopinata</name>
    <dbReference type="NCBI Taxonomy" id="225084"/>
    <lineage>
        <taxon>Bacteria</taxon>
        <taxon>Bacillati</taxon>
        <taxon>Bacillota</taxon>
        <taxon>Erysipelotrichia</taxon>
        <taxon>Erysipelotrichales</taxon>
        <taxon>Erysipelotrichaceae</taxon>
        <taxon>Erysipelothrix</taxon>
    </lineage>
</organism>
<dbReference type="SUPFAM" id="SSF46689">
    <property type="entry name" value="Homeodomain-like"/>
    <property type="match status" value="2"/>
</dbReference>
<dbReference type="Proteomes" id="UP000515928">
    <property type="component" value="Chromosome"/>
</dbReference>
<dbReference type="Gene3D" id="3.40.50.2300">
    <property type="match status" value="1"/>
</dbReference>
<dbReference type="RefSeq" id="WP_187534832.1">
    <property type="nucleotide sequence ID" value="NZ_CBCSHU010000003.1"/>
</dbReference>
<feature type="modified residue" description="4-aspartylphosphate" evidence="8">
    <location>
        <position position="55"/>
    </location>
</feature>
<dbReference type="Pfam" id="PF00072">
    <property type="entry name" value="Response_reg"/>
    <property type="match status" value="1"/>
</dbReference>
<keyword evidence="4" id="KW-0902">Two-component regulatory system</keyword>
<dbReference type="GO" id="GO:0003700">
    <property type="term" value="F:DNA-binding transcription factor activity"/>
    <property type="evidence" value="ECO:0007669"/>
    <property type="project" value="InterPro"/>
</dbReference>
<sequence>MIKVLLVEDEENIRKGIGYMLDWKKLNIVLVAQAWNGKQGLEYIEEFKPDLVITDVRMPFVDGLEMIREGKKIHDFESIIISGFSEFDYAKEALVLGVSEYILKPIDYEELSEAIMRIKPKIKAKNPQTSSDPAIRCQSQKMKRIIKYIDDNLSQKLTLSDLCDIFEISSTSMNDLFKQEVNTTVNDFVNQKKINKAIQLIREEDYKIYEIAEMLGYSDYKYFNYVFKKYTDVTPSKFK</sequence>
<name>A0A7G9S1A8_9FIRM</name>
<evidence type="ECO:0000256" key="1">
    <source>
        <dbReference type="ARBA" id="ARBA00004496"/>
    </source>
</evidence>
<dbReference type="InterPro" id="IPR009057">
    <property type="entry name" value="Homeodomain-like_sf"/>
</dbReference>
<dbReference type="InterPro" id="IPR018062">
    <property type="entry name" value="HTH_AraC-typ_CS"/>
</dbReference>
<evidence type="ECO:0000256" key="5">
    <source>
        <dbReference type="ARBA" id="ARBA00023015"/>
    </source>
</evidence>
<keyword evidence="2" id="KW-0963">Cytoplasm</keyword>
<dbReference type="Pfam" id="PF12833">
    <property type="entry name" value="HTH_18"/>
    <property type="match status" value="1"/>
</dbReference>
<dbReference type="GO" id="GO:0000160">
    <property type="term" value="P:phosphorelay signal transduction system"/>
    <property type="evidence" value="ECO:0007669"/>
    <property type="project" value="UniProtKB-KW"/>
</dbReference>
<feature type="domain" description="Response regulatory" evidence="10">
    <location>
        <begin position="3"/>
        <end position="119"/>
    </location>
</feature>
<dbReference type="PROSITE" id="PS00041">
    <property type="entry name" value="HTH_ARAC_FAMILY_1"/>
    <property type="match status" value="1"/>
</dbReference>
<proteinExistence type="predicted"/>
<evidence type="ECO:0000313" key="12">
    <source>
        <dbReference type="Proteomes" id="UP000515928"/>
    </source>
</evidence>
<dbReference type="Gene3D" id="1.10.10.60">
    <property type="entry name" value="Homeodomain-like"/>
    <property type="match status" value="2"/>
</dbReference>
<keyword evidence="5" id="KW-0805">Transcription regulation</keyword>
<dbReference type="PROSITE" id="PS50110">
    <property type="entry name" value="RESPONSE_REGULATORY"/>
    <property type="match status" value="1"/>
</dbReference>
<evidence type="ECO:0000259" key="9">
    <source>
        <dbReference type="PROSITE" id="PS01124"/>
    </source>
</evidence>
<dbReference type="PROSITE" id="PS01124">
    <property type="entry name" value="HTH_ARAC_FAMILY_2"/>
    <property type="match status" value="1"/>
</dbReference>
<evidence type="ECO:0000259" key="10">
    <source>
        <dbReference type="PROSITE" id="PS50110"/>
    </source>
</evidence>
<dbReference type="InterPro" id="IPR018060">
    <property type="entry name" value="HTH_AraC"/>
</dbReference>
<dbReference type="AlphaFoldDB" id="A0A7G9S1A8"/>
<dbReference type="GO" id="GO:0005737">
    <property type="term" value="C:cytoplasm"/>
    <property type="evidence" value="ECO:0007669"/>
    <property type="project" value="UniProtKB-SubCell"/>
</dbReference>
<feature type="domain" description="HTH araC/xylS-type" evidence="9">
    <location>
        <begin position="143"/>
        <end position="239"/>
    </location>
</feature>
<dbReference type="GO" id="GO:0043565">
    <property type="term" value="F:sequence-specific DNA binding"/>
    <property type="evidence" value="ECO:0007669"/>
    <property type="project" value="InterPro"/>
</dbReference>
<dbReference type="SUPFAM" id="SSF52172">
    <property type="entry name" value="CheY-like"/>
    <property type="match status" value="1"/>
</dbReference>
<dbReference type="PANTHER" id="PTHR42713:SF3">
    <property type="entry name" value="TRANSCRIPTIONAL REGULATORY PROTEIN HPTR"/>
    <property type="match status" value="1"/>
</dbReference>
<dbReference type="SMART" id="SM00342">
    <property type="entry name" value="HTH_ARAC"/>
    <property type="match status" value="1"/>
</dbReference>
<dbReference type="InterPro" id="IPR051552">
    <property type="entry name" value="HptR"/>
</dbReference>
<comment type="subcellular location">
    <subcellularLocation>
        <location evidence="1">Cytoplasm</location>
    </subcellularLocation>
</comment>
<dbReference type="SMART" id="SM00448">
    <property type="entry name" value="REC"/>
    <property type="match status" value="1"/>
</dbReference>
<evidence type="ECO:0000256" key="7">
    <source>
        <dbReference type="ARBA" id="ARBA00023163"/>
    </source>
</evidence>
<dbReference type="PRINTS" id="PR00032">
    <property type="entry name" value="HTHARAC"/>
</dbReference>
<dbReference type="InterPro" id="IPR020449">
    <property type="entry name" value="Tscrpt_reg_AraC-type_HTH"/>
</dbReference>
<keyword evidence="7" id="KW-0804">Transcription</keyword>
<dbReference type="PANTHER" id="PTHR42713">
    <property type="entry name" value="HISTIDINE KINASE-RELATED"/>
    <property type="match status" value="1"/>
</dbReference>
<dbReference type="InterPro" id="IPR011006">
    <property type="entry name" value="CheY-like_superfamily"/>
</dbReference>
<gene>
    <name evidence="11" type="ORF">H9L01_04570</name>
</gene>
<dbReference type="KEGG" id="eio:H9L01_04570"/>
<evidence type="ECO:0000256" key="2">
    <source>
        <dbReference type="ARBA" id="ARBA00022490"/>
    </source>
</evidence>
<evidence type="ECO:0000256" key="4">
    <source>
        <dbReference type="ARBA" id="ARBA00023012"/>
    </source>
</evidence>
<keyword evidence="3 8" id="KW-0597">Phosphoprotein</keyword>
<dbReference type="EMBL" id="CP060715">
    <property type="protein sequence ID" value="QNN61633.1"/>
    <property type="molecule type" value="Genomic_DNA"/>
</dbReference>
<evidence type="ECO:0000313" key="11">
    <source>
        <dbReference type="EMBL" id="QNN61633.1"/>
    </source>
</evidence>